<reference evidence="14 15" key="1">
    <citation type="submission" date="2016-01" db="EMBL/GenBank/DDBJ databases">
        <title>Characterization of the Clostridium difficile lineages that are prevalent in Hong Kong and China.</title>
        <authorList>
            <person name="Kwok J.S.-L."/>
            <person name="Lam W.-Y."/>
            <person name="Ip M."/>
            <person name="Chan T.-F."/>
            <person name="Hawkey P.M."/>
            <person name="Tsui S.K.-W."/>
        </authorList>
    </citation>
    <scope>NUCLEOTIDE SEQUENCE [LARGE SCALE GENOMIC DNA]</scope>
    <source>
        <strain evidence="14 15">300064</strain>
    </source>
</reference>
<organism evidence="14 15">
    <name type="scientific">Clostridium butyricum</name>
    <dbReference type="NCBI Taxonomy" id="1492"/>
    <lineage>
        <taxon>Bacteria</taxon>
        <taxon>Bacillati</taxon>
        <taxon>Bacillota</taxon>
        <taxon>Clostridia</taxon>
        <taxon>Eubacteriales</taxon>
        <taxon>Clostridiaceae</taxon>
        <taxon>Clostridium</taxon>
    </lineage>
</organism>
<dbReference type="InterPro" id="IPR046348">
    <property type="entry name" value="SIS_dom_sf"/>
</dbReference>
<dbReference type="UniPathway" id="UPA00342"/>
<evidence type="ECO:0000256" key="12">
    <source>
        <dbReference type="HAMAP-Rule" id="MF_00068"/>
    </source>
</evidence>
<dbReference type="GO" id="GO:0016835">
    <property type="term" value="F:carbon-oxygen lyase activity"/>
    <property type="evidence" value="ECO:0007669"/>
    <property type="project" value="UniProtKB-UniRule"/>
</dbReference>
<dbReference type="PROSITE" id="PS51464">
    <property type="entry name" value="SIS"/>
    <property type="match status" value="1"/>
</dbReference>
<accession>A0A2S7FEX0</accession>
<dbReference type="GO" id="GO:0097173">
    <property type="term" value="P:N-acetylmuramic acid catabolic process"/>
    <property type="evidence" value="ECO:0007669"/>
    <property type="project" value="UniProtKB-UniPathway"/>
</dbReference>
<dbReference type="HAMAP" id="MF_00068">
    <property type="entry name" value="MurQ"/>
    <property type="match status" value="1"/>
</dbReference>
<feature type="active site" description="Proton donor" evidence="12">
    <location>
        <position position="86"/>
    </location>
</feature>
<dbReference type="Pfam" id="PF22645">
    <property type="entry name" value="GKRP_SIS_N"/>
    <property type="match status" value="1"/>
</dbReference>
<evidence type="ECO:0000313" key="15">
    <source>
        <dbReference type="Proteomes" id="UP000238081"/>
    </source>
</evidence>
<dbReference type="PANTHER" id="PTHR10088">
    <property type="entry name" value="GLUCOKINASE REGULATORY PROTEIN"/>
    <property type="match status" value="1"/>
</dbReference>
<feature type="domain" description="SIS" evidence="13">
    <location>
        <begin position="58"/>
        <end position="221"/>
    </location>
</feature>
<dbReference type="GO" id="GO:0009254">
    <property type="term" value="P:peptidoglycan turnover"/>
    <property type="evidence" value="ECO:0007669"/>
    <property type="project" value="TreeGrafter"/>
</dbReference>
<dbReference type="GO" id="GO:0046348">
    <property type="term" value="P:amino sugar catabolic process"/>
    <property type="evidence" value="ECO:0007669"/>
    <property type="project" value="InterPro"/>
</dbReference>
<dbReference type="EMBL" id="LRDH01000002">
    <property type="protein sequence ID" value="PPV17720.1"/>
    <property type="molecule type" value="Genomic_DNA"/>
</dbReference>
<evidence type="ECO:0000256" key="2">
    <source>
        <dbReference type="ARBA" id="ARBA00023239"/>
    </source>
</evidence>
<evidence type="ECO:0000256" key="1">
    <source>
        <dbReference type="ARBA" id="ARBA00011738"/>
    </source>
</evidence>
<proteinExistence type="inferred from homology"/>
<dbReference type="FunFam" id="1.10.8.1080:FF:000001">
    <property type="entry name" value="N-acetylmuramic acid 6-phosphate etherase"/>
    <property type="match status" value="1"/>
</dbReference>
<evidence type="ECO:0000256" key="3">
    <source>
        <dbReference type="ARBA" id="ARBA00023277"/>
    </source>
</evidence>
<comment type="pathway">
    <text evidence="6">Cell wall biogenesis.</text>
</comment>
<evidence type="ECO:0000256" key="6">
    <source>
        <dbReference type="ARBA" id="ARBA00060672"/>
    </source>
</evidence>
<dbReference type="NCBIfam" id="NF003915">
    <property type="entry name" value="PRK05441.1"/>
    <property type="match status" value="1"/>
</dbReference>
<name>A0A2S7FEX0_CLOBU</name>
<dbReference type="GO" id="GO:0097367">
    <property type="term" value="F:carbohydrate derivative binding"/>
    <property type="evidence" value="ECO:0007669"/>
    <property type="project" value="InterPro"/>
</dbReference>
<dbReference type="SUPFAM" id="SSF53697">
    <property type="entry name" value="SIS domain"/>
    <property type="match status" value="1"/>
</dbReference>
<evidence type="ECO:0000313" key="14">
    <source>
        <dbReference type="EMBL" id="PPV17720.1"/>
    </source>
</evidence>
<dbReference type="EC" id="4.2.1.126" evidence="8 12"/>
<comment type="subunit">
    <text evidence="1 12">Homodimer.</text>
</comment>
<comment type="catalytic activity">
    <reaction evidence="4 12">
        <text>N-acetyl-D-muramate 6-phosphate + H2O = N-acetyl-D-glucosamine 6-phosphate + (R)-lactate</text>
        <dbReference type="Rhea" id="RHEA:26410"/>
        <dbReference type="ChEBI" id="CHEBI:15377"/>
        <dbReference type="ChEBI" id="CHEBI:16004"/>
        <dbReference type="ChEBI" id="CHEBI:57513"/>
        <dbReference type="ChEBI" id="CHEBI:58722"/>
        <dbReference type="EC" id="4.2.1.126"/>
    </reaction>
</comment>
<dbReference type="InterPro" id="IPR005486">
    <property type="entry name" value="Glucokinase_regulatory_CS"/>
</dbReference>
<dbReference type="AlphaFoldDB" id="A0A2S7FEX0"/>
<dbReference type="Gene3D" id="3.40.50.10490">
    <property type="entry name" value="Glucose-6-phosphate isomerase like protein, domain 1"/>
    <property type="match status" value="1"/>
</dbReference>
<comment type="function">
    <text evidence="12">Specifically catalyzes the cleavage of the D-lactyl ether substituent of MurNAc 6-phosphate, producing GlcNAc 6-phosphate and D-lactate.</text>
</comment>
<evidence type="ECO:0000256" key="11">
    <source>
        <dbReference type="ARBA" id="ARBA00084049"/>
    </source>
</evidence>
<sequence>MNKFNLESLVTESVNLDTLNIDKLSTMDILKTINNEDKKVASAVEKEIPKIEMAIEKITEAFKNNGRLIYIGAGTSGRLGVLDAVECFPTYGVSEDMIQGIMAGGKDAMFKAKEGIEDEKVQGQNDLEKIKFSSKDILVGIAASGRTPYVIGAMELAKQIGAFVISITSNSGSEMSKIAHIAIEVVTGAEVITGSTRMKAGSAQKMVLNMLSTVSMIKIGKVYGNLMVDLKPTNLKLLERAKRIVSLATNISKDEAEKYLNETDYDVKLSIFMIESGLDKDSAKNLLEKNDGYISKALQNV</sequence>
<dbReference type="FunFam" id="3.40.50.10490:FF:000014">
    <property type="entry name" value="N-acetylmuramic acid 6-phosphate etherase"/>
    <property type="match status" value="1"/>
</dbReference>
<dbReference type="GO" id="GO:0016803">
    <property type="term" value="F:ether hydrolase activity"/>
    <property type="evidence" value="ECO:0007669"/>
    <property type="project" value="TreeGrafter"/>
</dbReference>
<evidence type="ECO:0000256" key="5">
    <source>
        <dbReference type="ARBA" id="ARBA00060595"/>
    </source>
</evidence>
<evidence type="ECO:0000256" key="10">
    <source>
        <dbReference type="ARBA" id="ARBA00077905"/>
    </source>
</evidence>
<dbReference type="InterPro" id="IPR040190">
    <property type="entry name" value="MURQ/GCKR"/>
</dbReference>
<dbReference type="Gene3D" id="1.10.8.1080">
    <property type="match status" value="1"/>
</dbReference>
<keyword evidence="3 12" id="KW-0119">Carbohydrate metabolism</keyword>
<feature type="active site" evidence="12">
    <location>
        <position position="117"/>
    </location>
</feature>
<evidence type="ECO:0000256" key="9">
    <source>
        <dbReference type="ARBA" id="ARBA00070061"/>
    </source>
</evidence>
<dbReference type="PROSITE" id="PS01272">
    <property type="entry name" value="GCKR"/>
    <property type="match status" value="1"/>
</dbReference>
<comment type="caution">
    <text evidence="14">The sequence shown here is derived from an EMBL/GenBank/DDBJ whole genome shotgun (WGS) entry which is preliminary data.</text>
</comment>
<keyword evidence="2 12" id="KW-0456">Lyase</keyword>
<dbReference type="NCBIfam" id="NF009222">
    <property type="entry name" value="PRK12570.1"/>
    <property type="match status" value="1"/>
</dbReference>
<dbReference type="InterPro" id="IPR001347">
    <property type="entry name" value="SIS_dom"/>
</dbReference>
<evidence type="ECO:0000256" key="4">
    <source>
        <dbReference type="ARBA" id="ARBA00051747"/>
    </source>
</evidence>
<dbReference type="CDD" id="cd05007">
    <property type="entry name" value="SIS_Etherase"/>
    <property type="match status" value="1"/>
</dbReference>
<protein>
    <recommendedName>
        <fullName evidence="9 12">N-acetylmuramic acid 6-phosphate etherase</fullName>
        <shortName evidence="12">MurNAc-6-P etherase</shortName>
        <ecNumber evidence="8 12">4.2.1.126</ecNumber>
    </recommendedName>
    <alternativeName>
        <fullName evidence="11 12">N-acetylmuramic acid 6-phosphate hydrolase</fullName>
    </alternativeName>
    <alternativeName>
        <fullName evidence="10 12">N-acetylmuramic acid 6-phosphate lyase</fullName>
    </alternativeName>
</protein>
<dbReference type="Proteomes" id="UP000238081">
    <property type="component" value="Unassembled WGS sequence"/>
</dbReference>
<evidence type="ECO:0000256" key="8">
    <source>
        <dbReference type="ARBA" id="ARBA00067056"/>
    </source>
</evidence>
<comment type="pathway">
    <text evidence="12">Amino-sugar metabolism; N-acetylmuramate degradation.</text>
</comment>
<evidence type="ECO:0000256" key="7">
    <source>
        <dbReference type="ARBA" id="ARBA00061234"/>
    </source>
</evidence>
<dbReference type="NCBIfam" id="TIGR00274">
    <property type="entry name" value="N-acetylmuramic acid 6-phosphate etherase"/>
    <property type="match status" value="1"/>
</dbReference>
<dbReference type="PANTHER" id="PTHR10088:SF4">
    <property type="entry name" value="GLUCOKINASE REGULATORY PROTEIN"/>
    <property type="match status" value="1"/>
</dbReference>
<evidence type="ECO:0000259" key="13">
    <source>
        <dbReference type="PROSITE" id="PS51464"/>
    </source>
</evidence>
<gene>
    <name evidence="12 14" type="primary">murQ</name>
    <name evidence="14" type="ORF">AWN73_06875</name>
</gene>
<comment type="miscellaneous">
    <text evidence="12">A lyase-type mechanism (elimination/hydration) is suggested for the cleavage of the lactyl ether bond of MurNAc 6-phosphate, with the formation of an alpha,beta-unsaturated aldehyde intermediate with (E)-stereochemistry, followed by the syn addition of water to give product.</text>
</comment>
<dbReference type="RefSeq" id="WP_027635171.1">
    <property type="nucleotide sequence ID" value="NZ_CANCWB010000002.1"/>
</dbReference>
<comment type="pathway">
    <text evidence="5">Amino-sugar metabolism; 1,6-anhydro-N-acetylmuramate degradation.</text>
</comment>
<comment type="similarity">
    <text evidence="7 12">Belongs to the GCKR-like family. MurNAc-6-P etherase subfamily.</text>
</comment>
<dbReference type="InterPro" id="IPR005488">
    <property type="entry name" value="Etherase_MurQ"/>
</dbReference>